<evidence type="ECO:0000313" key="2">
    <source>
        <dbReference type="Proteomes" id="UP000245670"/>
    </source>
</evidence>
<name>A0A2U2J9G3_9FLAO</name>
<proteinExistence type="predicted"/>
<reference evidence="1 2" key="1">
    <citation type="submission" date="2018-05" db="EMBL/GenBank/DDBJ databases">
        <title>Polaribacter aquimarinus sp. nov., isolated from sediment in a sediment of sea.</title>
        <authorList>
            <person name="Lu D."/>
        </authorList>
    </citation>
    <scope>NUCLEOTIDE SEQUENCE [LARGE SCALE GENOMIC DNA]</scope>
    <source>
        <strain evidence="1 2">ZY113</strain>
    </source>
</reference>
<keyword evidence="2" id="KW-1185">Reference proteome</keyword>
<sequence>MAPPSNVAAIYDITQDNTGLVTITPSADGAVGFKVFFGDTTKDPETLTPGQSIDHTYAEGTYDVKVVAYNLGGDETELIQQLVVSFKAPQNLVVVIENDKAISKQVNITANADFAAMFEFDSGETGITQPVATANIGNTINYQYKDAGKYSVKVTAKGGAIATTEYTAEFEVTAILAPIASAVTPPVRNATDVISIFSDAYTNISGVDYNPSWNQATIYSAFDLNGDAILQYSNLNYQGIDFSNNLQDASSMEMLHIDVWTADATSIDIYPISSSSSEFFVTKQLKTNEWNSFDIPLSEFTSQGLVISDIKQFKFVGSGTVFIDNLYFYKAPTTFPKVFDDFEGNGTITTWFGDSAGADTSFANPFKNTDNSSNAVLKYEDTGGQYANVRFDVAQNFDFSVKKKFSLKVYVPSSSVTGSSPNQVSLKLQDGTAAQPWVSQTEIIKPIQLDTWQTLTFDFENDATAGSPNPLNRSDFNRVVLQVNGENNNDNVIAYIDDIAWGDDLFTGPIPHDDFEGGGNITTWAGDSAGLNTSLANPFKNSDNNSNTVLEYDDTGGQYANIRFDADANFNMEKHTFSFKIYVASTSVTGGSPNQVSLKLQDGTASQPWVLQTEVIKPIQLDTWQTVTFDFKNDTTVGAADPLNRTDFNRVVIQVNGENNNDNVKAYIDDFKYQ</sequence>
<dbReference type="SUPFAM" id="SSF49785">
    <property type="entry name" value="Galactose-binding domain-like"/>
    <property type="match status" value="1"/>
</dbReference>
<dbReference type="Gene3D" id="2.60.120.260">
    <property type="entry name" value="Galactose-binding domain-like"/>
    <property type="match status" value="2"/>
</dbReference>
<dbReference type="EMBL" id="QFFG01000004">
    <property type="protein sequence ID" value="PWG04964.1"/>
    <property type="molecule type" value="Genomic_DNA"/>
</dbReference>
<dbReference type="AlphaFoldDB" id="A0A2U2J9G3"/>
<dbReference type="Proteomes" id="UP000245670">
    <property type="component" value="Unassembled WGS sequence"/>
</dbReference>
<gene>
    <name evidence="1" type="ORF">DIS07_10890</name>
</gene>
<accession>A0A2U2J9G3</accession>
<dbReference type="InterPro" id="IPR008979">
    <property type="entry name" value="Galactose-bd-like_sf"/>
</dbReference>
<organism evidence="1 2">
    <name type="scientific">Polaribacter aquimarinus</name>
    <dbReference type="NCBI Taxonomy" id="2100726"/>
    <lineage>
        <taxon>Bacteria</taxon>
        <taxon>Pseudomonadati</taxon>
        <taxon>Bacteroidota</taxon>
        <taxon>Flavobacteriia</taxon>
        <taxon>Flavobacteriales</taxon>
        <taxon>Flavobacteriaceae</taxon>
    </lineage>
</organism>
<evidence type="ECO:0000313" key="1">
    <source>
        <dbReference type="EMBL" id="PWG04964.1"/>
    </source>
</evidence>
<protein>
    <submittedName>
        <fullName evidence="1">PKD domain protein</fullName>
    </submittedName>
</protein>
<comment type="caution">
    <text evidence="1">The sequence shown here is derived from an EMBL/GenBank/DDBJ whole genome shotgun (WGS) entry which is preliminary data.</text>
</comment>